<feature type="region of interest" description="Disordered" evidence="1">
    <location>
        <begin position="44"/>
        <end position="66"/>
    </location>
</feature>
<evidence type="ECO:0000256" key="1">
    <source>
        <dbReference type="SAM" id="MobiDB-lite"/>
    </source>
</evidence>
<reference evidence="4" key="1">
    <citation type="submission" date="2016-06" db="UniProtKB">
        <authorList>
            <consortium name="WormBaseParasite"/>
        </authorList>
    </citation>
    <scope>IDENTIFICATION</scope>
</reference>
<feature type="region of interest" description="Disordered" evidence="1">
    <location>
        <begin position="128"/>
        <end position="147"/>
    </location>
</feature>
<proteinExistence type="predicted"/>
<protein>
    <submittedName>
        <fullName evidence="2 4">Uncharacterized protein</fullName>
    </submittedName>
</protein>
<evidence type="ECO:0000313" key="4">
    <source>
        <dbReference type="WBParaSite" id="OFLC_0001081601-mRNA-1"/>
    </source>
</evidence>
<evidence type="ECO:0000313" key="2">
    <source>
        <dbReference type="EMBL" id="VDO71545.1"/>
    </source>
</evidence>
<gene>
    <name evidence="2" type="ORF">OFLC_LOCUS10815</name>
</gene>
<dbReference type="Proteomes" id="UP000267606">
    <property type="component" value="Unassembled WGS sequence"/>
</dbReference>
<dbReference type="WBParaSite" id="OFLC_0001081601-mRNA-1">
    <property type="protein sequence ID" value="OFLC_0001081601-mRNA-1"/>
    <property type="gene ID" value="OFLC_0001081601"/>
</dbReference>
<dbReference type="STRING" id="387005.A0A183HTK4"/>
<organism evidence="4">
    <name type="scientific">Onchocerca flexuosa</name>
    <dbReference type="NCBI Taxonomy" id="387005"/>
    <lineage>
        <taxon>Eukaryota</taxon>
        <taxon>Metazoa</taxon>
        <taxon>Ecdysozoa</taxon>
        <taxon>Nematoda</taxon>
        <taxon>Chromadorea</taxon>
        <taxon>Rhabditida</taxon>
        <taxon>Spirurina</taxon>
        <taxon>Spiruromorpha</taxon>
        <taxon>Filarioidea</taxon>
        <taxon>Onchocercidae</taxon>
        <taxon>Onchocerca</taxon>
    </lineage>
</organism>
<dbReference type="AlphaFoldDB" id="A0A183HTK4"/>
<sequence>LLLIFFLAVAGRSPVGIRQPRLPPSPTPLSKYKLSQLPPRYMEPTVPGNSQSSISSTSTVKGTSLREKEQRAKILIDTTNNINLSMSRPESREKQQYSPVLAKPVEVKIARPIIVEKVQRNIRMNERNPSPLYVSSSSHANNKGSTFQDDIFTFDSLKRALEFESKKQQLQPQQQQRQQSKRPTTLATGQRLRQLDFPSSSRATTAQYFGTIDKHEVSNLNIQ</sequence>
<feature type="compositionally biased region" description="Low complexity" evidence="1">
    <location>
        <begin position="50"/>
        <end position="63"/>
    </location>
</feature>
<accession>A0A183HTK4</accession>
<evidence type="ECO:0000313" key="3">
    <source>
        <dbReference type="Proteomes" id="UP000267606"/>
    </source>
</evidence>
<feature type="compositionally biased region" description="Low complexity" evidence="1">
    <location>
        <begin position="168"/>
        <end position="183"/>
    </location>
</feature>
<feature type="region of interest" description="Disordered" evidence="1">
    <location>
        <begin position="165"/>
        <end position="190"/>
    </location>
</feature>
<feature type="compositionally biased region" description="Polar residues" evidence="1">
    <location>
        <begin position="133"/>
        <end position="147"/>
    </location>
</feature>
<reference evidence="2 3" key="2">
    <citation type="submission" date="2018-11" db="EMBL/GenBank/DDBJ databases">
        <authorList>
            <consortium name="Pathogen Informatics"/>
        </authorList>
    </citation>
    <scope>NUCLEOTIDE SEQUENCE [LARGE SCALE GENOMIC DNA]</scope>
</reference>
<dbReference type="EMBL" id="UZAJ01014861">
    <property type="protein sequence ID" value="VDO71545.1"/>
    <property type="molecule type" value="Genomic_DNA"/>
</dbReference>
<name>A0A183HTK4_9BILA</name>
<keyword evidence="3" id="KW-1185">Reference proteome</keyword>